<dbReference type="AlphaFoldDB" id="A0A0A9D8T8"/>
<sequence length="91" mass="10511">MISTASAAMKFLAGDMWYWWLSCSVGLCNSLAMEFSRQVSITPISFDSSDNNPTHGLRVTNYHVLNVTNYNMLKRRCLIVNILYTQFYKIF</sequence>
<reference evidence="2" key="1">
    <citation type="submission" date="2014-09" db="EMBL/GenBank/DDBJ databases">
        <authorList>
            <person name="Magalhaes I.L.F."/>
            <person name="Oliveira U."/>
            <person name="Santos F.R."/>
            <person name="Vidigal T.H.D.A."/>
            <person name="Brescovit A.D."/>
            <person name="Santos A.J."/>
        </authorList>
    </citation>
    <scope>NUCLEOTIDE SEQUENCE</scope>
    <source>
        <tissue evidence="2">Shoot tissue taken approximately 20 cm above the soil surface</tissue>
    </source>
</reference>
<evidence type="ECO:0000313" key="2">
    <source>
        <dbReference type="EMBL" id="JAD82075.1"/>
    </source>
</evidence>
<feature type="chain" id="PRO_5002044857" evidence="1">
    <location>
        <begin position="31"/>
        <end position="91"/>
    </location>
</feature>
<keyword evidence="1" id="KW-0732">Signal</keyword>
<feature type="signal peptide" evidence="1">
    <location>
        <begin position="1"/>
        <end position="30"/>
    </location>
</feature>
<accession>A0A0A9D8T8</accession>
<organism evidence="2">
    <name type="scientific">Arundo donax</name>
    <name type="common">Giant reed</name>
    <name type="synonym">Donax arundinaceus</name>
    <dbReference type="NCBI Taxonomy" id="35708"/>
    <lineage>
        <taxon>Eukaryota</taxon>
        <taxon>Viridiplantae</taxon>
        <taxon>Streptophyta</taxon>
        <taxon>Embryophyta</taxon>
        <taxon>Tracheophyta</taxon>
        <taxon>Spermatophyta</taxon>
        <taxon>Magnoliopsida</taxon>
        <taxon>Liliopsida</taxon>
        <taxon>Poales</taxon>
        <taxon>Poaceae</taxon>
        <taxon>PACMAD clade</taxon>
        <taxon>Arundinoideae</taxon>
        <taxon>Arundineae</taxon>
        <taxon>Arundo</taxon>
    </lineage>
</organism>
<dbReference type="EMBL" id="GBRH01215820">
    <property type="protein sequence ID" value="JAD82075.1"/>
    <property type="molecule type" value="Transcribed_RNA"/>
</dbReference>
<protein>
    <submittedName>
        <fullName evidence="2">Uncharacterized protein</fullName>
    </submittedName>
</protein>
<proteinExistence type="predicted"/>
<name>A0A0A9D8T8_ARUDO</name>
<evidence type="ECO:0000256" key="1">
    <source>
        <dbReference type="SAM" id="SignalP"/>
    </source>
</evidence>
<reference evidence="2" key="2">
    <citation type="journal article" date="2015" name="Data Brief">
        <title>Shoot transcriptome of the giant reed, Arundo donax.</title>
        <authorList>
            <person name="Barrero R.A."/>
            <person name="Guerrero F.D."/>
            <person name="Moolhuijzen P."/>
            <person name="Goolsby J.A."/>
            <person name="Tidwell J."/>
            <person name="Bellgard S.E."/>
            <person name="Bellgard M.I."/>
        </authorList>
    </citation>
    <scope>NUCLEOTIDE SEQUENCE</scope>
    <source>
        <tissue evidence="2">Shoot tissue taken approximately 20 cm above the soil surface</tissue>
    </source>
</reference>